<gene>
    <name evidence="3" type="ORF">ACHAW5_009527</name>
</gene>
<evidence type="ECO:0000256" key="1">
    <source>
        <dbReference type="SAM" id="MobiDB-lite"/>
    </source>
</evidence>
<proteinExistence type="predicted"/>
<feature type="region of interest" description="Disordered" evidence="1">
    <location>
        <begin position="1"/>
        <end position="21"/>
    </location>
</feature>
<feature type="region of interest" description="Disordered" evidence="1">
    <location>
        <begin position="172"/>
        <end position="225"/>
    </location>
</feature>
<feature type="compositionally biased region" description="Polar residues" evidence="1">
    <location>
        <begin position="195"/>
        <end position="216"/>
    </location>
</feature>
<evidence type="ECO:0008006" key="5">
    <source>
        <dbReference type="Google" id="ProtNLM"/>
    </source>
</evidence>
<dbReference type="AlphaFoldDB" id="A0ABD3NDJ4"/>
<dbReference type="EMBL" id="JALLAZ020001552">
    <property type="protein sequence ID" value="KAL3773096.1"/>
    <property type="molecule type" value="Genomic_DNA"/>
</dbReference>
<reference evidence="3 4" key="1">
    <citation type="submission" date="2024-10" db="EMBL/GenBank/DDBJ databases">
        <title>Updated reference genomes for cyclostephanoid diatoms.</title>
        <authorList>
            <person name="Roberts W.R."/>
            <person name="Alverson A.J."/>
        </authorList>
    </citation>
    <scope>NUCLEOTIDE SEQUENCE [LARGE SCALE GENOMIC DNA]</scope>
    <source>
        <strain evidence="3 4">AJA276-08</strain>
    </source>
</reference>
<comment type="caution">
    <text evidence="3">The sequence shown here is derived from an EMBL/GenBank/DDBJ whole genome shotgun (WGS) entry which is preliminary data.</text>
</comment>
<keyword evidence="2" id="KW-0812">Transmembrane</keyword>
<keyword evidence="2" id="KW-0472">Membrane</keyword>
<feature type="transmembrane region" description="Helical" evidence="2">
    <location>
        <begin position="133"/>
        <end position="154"/>
    </location>
</feature>
<evidence type="ECO:0000313" key="3">
    <source>
        <dbReference type="EMBL" id="KAL3773096.1"/>
    </source>
</evidence>
<sequence length="245" mass="25696">MAAVHDVDSLGHDPVEPAPPEGVFQALGVMANEGNDTGDGDDELIRQRARDLLVGGGKGMKGGNAIVVEDEEFGKGVDGTPDDALTPKFSPSGKFVGYESRSIEDRGVADIFFNGTPRTSRGALRRSARCRRALFGLSILLFAVALALALFFVGDLIGMAIHNKEQQSLAGVDSSVAEGEGKTHTHPNMHHTRNPNHPTPSSVAPGQSPTVASPSPTWKGEPILPSSLTVTVDPAALATIERSEA</sequence>
<name>A0ABD3NDJ4_9STRA</name>
<protein>
    <recommendedName>
        <fullName evidence="5">Transmembrane protein</fullName>
    </recommendedName>
</protein>
<evidence type="ECO:0000256" key="2">
    <source>
        <dbReference type="SAM" id="Phobius"/>
    </source>
</evidence>
<accession>A0ABD3NDJ4</accession>
<keyword evidence="4" id="KW-1185">Reference proteome</keyword>
<organism evidence="3 4">
    <name type="scientific">Stephanodiscus triporus</name>
    <dbReference type="NCBI Taxonomy" id="2934178"/>
    <lineage>
        <taxon>Eukaryota</taxon>
        <taxon>Sar</taxon>
        <taxon>Stramenopiles</taxon>
        <taxon>Ochrophyta</taxon>
        <taxon>Bacillariophyta</taxon>
        <taxon>Coscinodiscophyceae</taxon>
        <taxon>Thalassiosirophycidae</taxon>
        <taxon>Stephanodiscales</taxon>
        <taxon>Stephanodiscaceae</taxon>
        <taxon>Stephanodiscus</taxon>
    </lineage>
</organism>
<evidence type="ECO:0000313" key="4">
    <source>
        <dbReference type="Proteomes" id="UP001530315"/>
    </source>
</evidence>
<feature type="compositionally biased region" description="Basic residues" evidence="1">
    <location>
        <begin position="184"/>
        <end position="194"/>
    </location>
</feature>
<dbReference type="Proteomes" id="UP001530315">
    <property type="component" value="Unassembled WGS sequence"/>
</dbReference>
<feature type="compositionally biased region" description="Basic and acidic residues" evidence="1">
    <location>
        <begin position="1"/>
        <end position="15"/>
    </location>
</feature>
<keyword evidence="2" id="KW-1133">Transmembrane helix</keyword>